<dbReference type="Gene3D" id="2.60.120.10">
    <property type="entry name" value="Jelly Rolls"/>
    <property type="match status" value="1"/>
</dbReference>
<dbReference type="GO" id="GO:0003677">
    <property type="term" value="F:DNA binding"/>
    <property type="evidence" value="ECO:0007669"/>
    <property type="project" value="UniProtKB-KW"/>
</dbReference>
<dbReference type="GO" id="GO:0003700">
    <property type="term" value="F:DNA-binding transcription factor activity"/>
    <property type="evidence" value="ECO:0007669"/>
    <property type="project" value="TreeGrafter"/>
</dbReference>
<evidence type="ECO:0000313" key="7">
    <source>
        <dbReference type="Proteomes" id="UP000611723"/>
    </source>
</evidence>
<proteinExistence type="predicted"/>
<evidence type="ECO:0000259" key="4">
    <source>
        <dbReference type="PROSITE" id="PS50042"/>
    </source>
</evidence>
<reference evidence="6" key="1">
    <citation type="submission" date="2021-01" db="EMBL/GenBank/DDBJ databases">
        <title>Marivirga aurantiaca sp. nov., isolated from intertidal surface sediments.</title>
        <authorList>
            <person name="Zhang M."/>
        </authorList>
    </citation>
    <scope>NUCLEOTIDE SEQUENCE</scope>
    <source>
        <strain evidence="6">S37H4</strain>
    </source>
</reference>
<dbReference type="Pfam" id="PF13545">
    <property type="entry name" value="HTH_Crp_2"/>
    <property type="match status" value="1"/>
</dbReference>
<comment type="caution">
    <text evidence="6">The sequence shown here is derived from an EMBL/GenBank/DDBJ whole genome shotgun (WGS) entry which is preliminary data.</text>
</comment>
<dbReference type="AlphaFoldDB" id="A0A934X0E2"/>
<dbReference type="PANTHER" id="PTHR24567">
    <property type="entry name" value="CRP FAMILY TRANSCRIPTIONAL REGULATORY PROTEIN"/>
    <property type="match status" value="1"/>
</dbReference>
<evidence type="ECO:0000256" key="2">
    <source>
        <dbReference type="ARBA" id="ARBA00023125"/>
    </source>
</evidence>
<dbReference type="InterPro" id="IPR014710">
    <property type="entry name" value="RmlC-like_jellyroll"/>
</dbReference>
<dbReference type="InterPro" id="IPR018490">
    <property type="entry name" value="cNMP-bd_dom_sf"/>
</dbReference>
<dbReference type="Proteomes" id="UP000611723">
    <property type="component" value="Unassembled WGS sequence"/>
</dbReference>
<keyword evidence="3" id="KW-0804">Transcription</keyword>
<dbReference type="CDD" id="cd00038">
    <property type="entry name" value="CAP_ED"/>
    <property type="match status" value="1"/>
</dbReference>
<dbReference type="InterPro" id="IPR012318">
    <property type="entry name" value="HTH_CRP"/>
</dbReference>
<organism evidence="6 7">
    <name type="scientific">Marivirga aurantiaca</name>
    <dbReference type="NCBI Taxonomy" id="2802615"/>
    <lineage>
        <taxon>Bacteria</taxon>
        <taxon>Pseudomonadati</taxon>
        <taxon>Bacteroidota</taxon>
        <taxon>Cytophagia</taxon>
        <taxon>Cytophagales</taxon>
        <taxon>Marivirgaceae</taxon>
        <taxon>Marivirga</taxon>
    </lineage>
</organism>
<dbReference type="EMBL" id="JAEQBW010000009">
    <property type="protein sequence ID" value="MBK6266579.1"/>
    <property type="molecule type" value="Genomic_DNA"/>
</dbReference>
<accession>A0A934X0E2</accession>
<sequence>MRFLEKEKYHSQLFPSENRGVMFKPFKTFLKNQIIYQQGEPADQLFLIKSGAVKLSKINDNGDELLCYYLTTGDVLGEWNSLIDPSCEYQYHAMAIEPDTSLESLNVNYLNEQTRNNAFLSLSSVFMERIRFMEKRHYLLAMHSADYRVRETLRMMAKESGVKVGDEILLKISMSHQELALLSDTSRQTVTTVLNKMRAQGKIYYTRDRILFRDLDNIHHY</sequence>
<dbReference type="GO" id="GO:0005829">
    <property type="term" value="C:cytosol"/>
    <property type="evidence" value="ECO:0007669"/>
    <property type="project" value="TreeGrafter"/>
</dbReference>
<dbReference type="PROSITE" id="PS50042">
    <property type="entry name" value="CNMP_BINDING_3"/>
    <property type="match status" value="1"/>
</dbReference>
<dbReference type="SUPFAM" id="SSF51206">
    <property type="entry name" value="cAMP-binding domain-like"/>
    <property type="match status" value="1"/>
</dbReference>
<dbReference type="PROSITE" id="PS51063">
    <property type="entry name" value="HTH_CRP_2"/>
    <property type="match status" value="1"/>
</dbReference>
<dbReference type="SUPFAM" id="SSF46785">
    <property type="entry name" value="Winged helix' DNA-binding domain"/>
    <property type="match status" value="1"/>
</dbReference>
<keyword evidence="2" id="KW-0238">DNA-binding</keyword>
<evidence type="ECO:0000313" key="6">
    <source>
        <dbReference type="EMBL" id="MBK6266579.1"/>
    </source>
</evidence>
<keyword evidence="1" id="KW-0805">Transcription regulation</keyword>
<keyword evidence="7" id="KW-1185">Reference proteome</keyword>
<feature type="domain" description="HTH crp-type" evidence="5">
    <location>
        <begin position="143"/>
        <end position="216"/>
    </location>
</feature>
<evidence type="ECO:0000256" key="1">
    <source>
        <dbReference type="ARBA" id="ARBA00023015"/>
    </source>
</evidence>
<protein>
    <submittedName>
        <fullName evidence="6">Crp/Fnr family transcriptional regulator</fullName>
    </submittedName>
</protein>
<feature type="domain" description="Cyclic nucleotide-binding" evidence="4">
    <location>
        <begin position="27"/>
        <end position="78"/>
    </location>
</feature>
<dbReference type="InterPro" id="IPR036390">
    <property type="entry name" value="WH_DNA-bd_sf"/>
</dbReference>
<name>A0A934X0E2_9BACT</name>
<dbReference type="InterPro" id="IPR050397">
    <property type="entry name" value="Env_Response_Regulators"/>
</dbReference>
<dbReference type="Pfam" id="PF00027">
    <property type="entry name" value="cNMP_binding"/>
    <property type="match status" value="1"/>
</dbReference>
<dbReference type="InterPro" id="IPR000595">
    <property type="entry name" value="cNMP-bd_dom"/>
</dbReference>
<dbReference type="RefSeq" id="WP_201432263.1">
    <property type="nucleotide sequence ID" value="NZ_JAEQBW010000009.1"/>
</dbReference>
<gene>
    <name evidence="6" type="ORF">JKA74_16150</name>
</gene>
<evidence type="ECO:0000259" key="5">
    <source>
        <dbReference type="PROSITE" id="PS51063"/>
    </source>
</evidence>
<dbReference type="PANTHER" id="PTHR24567:SF74">
    <property type="entry name" value="HTH-TYPE TRANSCRIPTIONAL REGULATOR ARCR"/>
    <property type="match status" value="1"/>
</dbReference>
<evidence type="ECO:0000256" key="3">
    <source>
        <dbReference type="ARBA" id="ARBA00023163"/>
    </source>
</evidence>